<evidence type="ECO:0000259" key="1">
    <source>
        <dbReference type="SMART" id="SM00481"/>
    </source>
</evidence>
<dbReference type="PANTHER" id="PTHR42924">
    <property type="entry name" value="EXONUCLEASE"/>
    <property type="match status" value="1"/>
</dbReference>
<feature type="domain" description="Polymerase/histidinol phosphatase N-terminal" evidence="1">
    <location>
        <begin position="5"/>
        <end position="73"/>
    </location>
</feature>
<gene>
    <name evidence="2" type="ORF">DYP60_06695</name>
</gene>
<dbReference type="InterPro" id="IPR003141">
    <property type="entry name" value="Pol/His_phosphatase_N"/>
</dbReference>
<dbReference type="SUPFAM" id="SSF89550">
    <property type="entry name" value="PHP domain-like"/>
    <property type="match status" value="1"/>
</dbReference>
<dbReference type="InterPro" id="IPR016195">
    <property type="entry name" value="Pol/histidinol_Pase-like"/>
</dbReference>
<sequence length="236" mass="26001">MLVPIDLHNHSCLSPCGDDDFTPSLLAVEAMEQGIEILALTDHNCARNLPAFAEACELCCILPLFGLEVTTSEEVHVLTLFPKLEDALEFGSFVEFLLSPIKNDRRLFGRQLVVNLEGEVQEEVETMLAFATSLPFSDVVEEALSRDALVIPAHIDRFANSALANLGFLPDLPYSALEAIHPPVHADTHDLVVLTGSDAHTLEQVGRRTCSLEMHDCSYESLKNALAKRNEVSYRS</sequence>
<keyword evidence="3" id="KW-1185">Reference proteome</keyword>
<evidence type="ECO:0000313" key="3">
    <source>
        <dbReference type="Proteomes" id="UP000264002"/>
    </source>
</evidence>
<dbReference type="PANTHER" id="PTHR42924:SF3">
    <property type="entry name" value="POLYMERASE_HISTIDINOL PHOSPHATASE N-TERMINAL DOMAIN-CONTAINING PROTEIN"/>
    <property type="match status" value="1"/>
</dbReference>
<dbReference type="RefSeq" id="WP_117330123.1">
    <property type="nucleotide sequence ID" value="NZ_QUWK01000006.1"/>
</dbReference>
<dbReference type="AlphaFoldDB" id="A0A372MGP9"/>
<comment type="caution">
    <text evidence="2">The sequence shown here is derived from an EMBL/GenBank/DDBJ whole genome shotgun (WGS) entry which is preliminary data.</text>
</comment>
<protein>
    <submittedName>
        <fullName evidence="2">PHP domain-containing protein</fullName>
    </submittedName>
</protein>
<dbReference type="Proteomes" id="UP000264002">
    <property type="component" value="Unassembled WGS sequence"/>
</dbReference>
<dbReference type="CDD" id="cd07432">
    <property type="entry name" value="PHP_HisPPase"/>
    <property type="match status" value="1"/>
</dbReference>
<dbReference type="InterPro" id="IPR052018">
    <property type="entry name" value="PHP_domain"/>
</dbReference>
<dbReference type="SMART" id="SM00481">
    <property type="entry name" value="POLIIIAc"/>
    <property type="match status" value="1"/>
</dbReference>
<organism evidence="2 3">
    <name type="scientific">Sphaerochaeta halotolerans</name>
    <dbReference type="NCBI Taxonomy" id="2293840"/>
    <lineage>
        <taxon>Bacteria</taxon>
        <taxon>Pseudomonadati</taxon>
        <taxon>Spirochaetota</taxon>
        <taxon>Spirochaetia</taxon>
        <taxon>Spirochaetales</taxon>
        <taxon>Sphaerochaetaceae</taxon>
        <taxon>Sphaerochaeta</taxon>
    </lineage>
</organism>
<dbReference type="GO" id="GO:0004534">
    <property type="term" value="F:5'-3' RNA exonuclease activity"/>
    <property type="evidence" value="ECO:0007669"/>
    <property type="project" value="TreeGrafter"/>
</dbReference>
<dbReference type="GO" id="GO:0035312">
    <property type="term" value="F:5'-3' DNA exonuclease activity"/>
    <property type="evidence" value="ECO:0007669"/>
    <property type="project" value="TreeGrafter"/>
</dbReference>
<reference evidence="3" key="1">
    <citation type="submission" date="2018-08" db="EMBL/GenBank/DDBJ databases">
        <authorList>
            <person name="Grouzdev D.S."/>
            <person name="Krutkina M.S."/>
        </authorList>
    </citation>
    <scope>NUCLEOTIDE SEQUENCE [LARGE SCALE GENOMIC DNA]</scope>
    <source>
        <strain evidence="3">4-11</strain>
    </source>
</reference>
<name>A0A372MGP9_9SPIR</name>
<proteinExistence type="predicted"/>
<dbReference type="Gene3D" id="3.20.20.140">
    <property type="entry name" value="Metal-dependent hydrolases"/>
    <property type="match status" value="1"/>
</dbReference>
<dbReference type="EMBL" id="QUWK01000006">
    <property type="protein sequence ID" value="RFU94914.1"/>
    <property type="molecule type" value="Genomic_DNA"/>
</dbReference>
<accession>A0A372MGP9</accession>
<reference evidence="2 3" key="2">
    <citation type="submission" date="2018-09" db="EMBL/GenBank/DDBJ databases">
        <title>Genome of Sphaerochaeta halotolerans strain 4-11.</title>
        <authorList>
            <person name="Nazina T.N."/>
            <person name="Sokolova D.S."/>
        </authorList>
    </citation>
    <scope>NUCLEOTIDE SEQUENCE [LARGE SCALE GENOMIC DNA]</scope>
    <source>
        <strain evidence="2 3">4-11</strain>
    </source>
</reference>
<dbReference type="InterPro" id="IPR004013">
    <property type="entry name" value="PHP_dom"/>
</dbReference>
<dbReference type="Pfam" id="PF02811">
    <property type="entry name" value="PHP"/>
    <property type="match status" value="1"/>
</dbReference>
<evidence type="ECO:0000313" key="2">
    <source>
        <dbReference type="EMBL" id="RFU94914.1"/>
    </source>
</evidence>